<evidence type="ECO:0000313" key="2">
    <source>
        <dbReference type="EMBL" id="HAS6679717.1"/>
    </source>
</evidence>
<name>A0A7Z2MVX6_VIBPH</name>
<accession>A0A7Z2MVX6</accession>
<evidence type="ECO:0000313" key="3">
    <source>
        <dbReference type="EMBL" id="QHH11130.1"/>
    </source>
</evidence>
<gene>
    <name evidence="3" type="ORF">EHC69_14570</name>
    <name evidence="4" type="ORF">FVP01_22025</name>
    <name evidence="2" type="ORF">I7278_23305</name>
</gene>
<dbReference type="AlphaFoldDB" id="A0A7Z2MVX6"/>
<dbReference type="Pfam" id="PF07254">
    <property type="entry name" value="Cpta_toxin"/>
    <property type="match status" value="1"/>
</dbReference>
<sequence>MIKLLPTTSAKFVNLNVSSSITAQVSNLTVFLSLTWAVSLSDIPLVLSIYLLLLIASKLRDPGFVLLSSQGHWYVHSDGTVKNETSNSHIKHVNLTTLPFKLSFTLESDEMVTIWRDSCDERCYRQLSLILRQWKMKQGAKAPC</sequence>
<dbReference type="Proteomes" id="UP000321504">
    <property type="component" value="Unassembled WGS sequence"/>
</dbReference>
<reference evidence="2" key="1">
    <citation type="journal article" date="2018" name="Genome Biol.">
        <title>SKESA: strategic k-mer extension for scrupulous assemblies.</title>
        <authorList>
            <person name="Souvorov A."/>
            <person name="Agarwala R."/>
            <person name="Lipman D.J."/>
        </authorList>
    </citation>
    <scope>NUCLEOTIDE SEQUENCE</scope>
    <source>
        <strain evidence="2">1930</strain>
    </source>
</reference>
<evidence type="ECO:0000313" key="6">
    <source>
        <dbReference type="Proteomes" id="UP000464718"/>
    </source>
</evidence>
<dbReference type="Proteomes" id="UP000856022">
    <property type="component" value="Unassembled WGS sequence"/>
</dbReference>
<feature type="transmembrane region" description="Helical" evidence="1">
    <location>
        <begin position="34"/>
        <end position="56"/>
    </location>
</feature>
<evidence type="ECO:0000313" key="5">
    <source>
        <dbReference type="Proteomes" id="UP000321504"/>
    </source>
</evidence>
<dbReference type="EMBL" id="DACQKT010000017">
    <property type="protein sequence ID" value="HAS6679717.1"/>
    <property type="molecule type" value="Genomic_DNA"/>
</dbReference>
<keyword evidence="1" id="KW-0812">Transmembrane</keyword>
<evidence type="ECO:0000313" key="4">
    <source>
        <dbReference type="EMBL" id="TXN13896.1"/>
    </source>
</evidence>
<reference evidence="2" key="4">
    <citation type="submission" date="2019-12" db="EMBL/GenBank/DDBJ databases">
        <authorList>
            <consortium name="NCBI Pathogen Detection Project"/>
        </authorList>
    </citation>
    <scope>NUCLEOTIDE SEQUENCE</scope>
    <source>
        <strain evidence="2">1930</strain>
    </source>
</reference>
<reference evidence="4 5" key="3">
    <citation type="submission" date="2019-08" db="EMBL/GenBank/DDBJ databases">
        <title>Emerging of two pre-pandemic pathogenic O4:KUT lineages of Vibrio parahaemolyticus in coastal eastern China.</title>
        <authorList>
            <person name="Yu H."/>
        </authorList>
    </citation>
    <scope>NUCLEOTIDE SEQUENCE [LARGE SCALE GENOMIC DNA]</scope>
    <source>
        <strain evidence="4 5">HZ17-383</strain>
    </source>
</reference>
<organism evidence="2">
    <name type="scientific">Vibrio parahaemolyticus</name>
    <dbReference type="NCBI Taxonomy" id="670"/>
    <lineage>
        <taxon>Bacteria</taxon>
        <taxon>Pseudomonadati</taxon>
        <taxon>Pseudomonadota</taxon>
        <taxon>Gammaproteobacteria</taxon>
        <taxon>Vibrionales</taxon>
        <taxon>Vibrionaceae</taxon>
        <taxon>Vibrio</taxon>
    </lineage>
</organism>
<protein>
    <submittedName>
        <fullName evidence="2">Uncharacterized protein</fullName>
    </submittedName>
</protein>
<proteinExistence type="predicted"/>
<dbReference type="RefSeq" id="WP_076665151.1">
    <property type="nucleotide sequence ID" value="NZ_CP041202.1"/>
</dbReference>
<dbReference type="EMBL" id="CP034298">
    <property type="protein sequence ID" value="QHH11130.1"/>
    <property type="molecule type" value="Genomic_DNA"/>
</dbReference>
<dbReference type="Proteomes" id="UP000464718">
    <property type="component" value="Chromosome i"/>
</dbReference>
<reference evidence="3 6" key="2">
    <citation type="submission" date="2018-12" db="EMBL/GenBank/DDBJ databases">
        <title>Genomic insights into the evolutionary origins and pathogenicity of five Vibrio parahaemolyticus strains isolated from the shrimp with acute hepatopancreatic necrosis disease (AHPND).</title>
        <authorList>
            <person name="Yang Q."/>
            <person name="Dong X."/>
            <person name="Xie G."/>
            <person name="Fu S."/>
            <person name="Zou P."/>
            <person name="Sun J."/>
            <person name="Wang Y."/>
            <person name="Huang J."/>
        </authorList>
    </citation>
    <scope>NUCLEOTIDE SEQUENCE [LARGE SCALE GENOMIC DNA]</scope>
    <source>
        <strain evidence="3 6">20160303005-1</strain>
    </source>
</reference>
<dbReference type="InterPro" id="IPR009883">
    <property type="entry name" value="YgfX"/>
</dbReference>
<dbReference type="EMBL" id="VRMQ01000009">
    <property type="protein sequence ID" value="TXN13896.1"/>
    <property type="molecule type" value="Genomic_DNA"/>
</dbReference>
<evidence type="ECO:0000256" key="1">
    <source>
        <dbReference type="SAM" id="Phobius"/>
    </source>
</evidence>
<keyword evidence="1" id="KW-1133">Transmembrane helix</keyword>
<keyword evidence="1" id="KW-0472">Membrane</keyword>